<keyword evidence="2" id="KW-1185">Reference proteome</keyword>
<sequence>MAIVINDKEYVIRNIKTRDIPKVSRILKKMDIDKFDVMNMVNSLVGKDINAAQKAAGIEAMLYLLTRLGNAENDFYEFFSSLTEGKMSPDEFADLDIEDLVEFMKALKEQKGIMNFLRLLSKSMQ</sequence>
<evidence type="ECO:0000313" key="2">
    <source>
        <dbReference type="Proteomes" id="UP001230005"/>
    </source>
</evidence>
<protein>
    <submittedName>
        <fullName evidence="1">Uncharacterized protein</fullName>
    </submittedName>
</protein>
<proteinExistence type="predicted"/>
<comment type="caution">
    <text evidence="1">The sequence shown here is derived from an EMBL/GenBank/DDBJ whole genome shotgun (WGS) entry which is preliminary data.</text>
</comment>
<dbReference type="Proteomes" id="UP001230005">
    <property type="component" value="Unassembled WGS sequence"/>
</dbReference>
<reference evidence="1 2" key="1">
    <citation type="submission" date="2023-07" db="EMBL/GenBank/DDBJ databases">
        <title>Genomic Encyclopedia of Type Strains, Phase IV (KMG-IV): sequencing the most valuable type-strain genomes for metagenomic binning, comparative biology and taxonomic classification.</title>
        <authorList>
            <person name="Goeker M."/>
        </authorList>
    </citation>
    <scope>NUCLEOTIDE SEQUENCE [LARGE SCALE GENOMIC DNA]</scope>
    <source>
        <strain evidence="1 2">DSM 9768</strain>
    </source>
</reference>
<accession>A0ABT9ZVF4</accession>
<dbReference type="EMBL" id="JAUSUG010000008">
    <property type="protein sequence ID" value="MDQ0254930.1"/>
    <property type="molecule type" value="Genomic_DNA"/>
</dbReference>
<gene>
    <name evidence="1" type="ORF">J2S74_002312</name>
</gene>
<organism evidence="1 2">
    <name type="scientific">Evansella vedderi</name>
    <dbReference type="NCBI Taxonomy" id="38282"/>
    <lineage>
        <taxon>Bacteria</taxon>
        <taxon>Bacillati</taxon>
        <taxon>Bacillota</taxon>
        <taxon>Bacilli</taxon>
        <taxon>Bacillales</taxon>
        <taxon>Bacillaceae</taxon>
        <taxon>Evansella</taxon>
    </lineage>
</organism>
<evidence type="ECO:0000313" key="1">
    <source>
        <dbReference type="EMBL" id="MDQ0254930.1"/>
    </source>
</evidence>
<name>A0ABT9ZVF4_9BACI</name>
<dbReference type="RefSeq" id="WP_307325581.1">
    <property type="nucleotide sequence ID" value="NZ_JAUSUG010000008.1"/>
</dbReference>